<dbReference type="Pfam" id="PF10257">
    <property type="entry name" value="RAI16-like"/>
    <property type="match status" value="1"/>
</dbReference>
<keyword evidence="2" id="KW-1185">Reference proteome</keyword>
<dbReference type="PANTHER" id="PTHR21705">
    <property type="entry name" value="RAI16 PROTEIN-RELATED"/>
    <property type="match status" value="1"/>
</dbReference>
<sequence>LISFLSWLDYCDQLIGVANPYVAKSLSKSIRETFLDVIMEPSLLQTSETGAVLATAYLTRCLRTVCSHPLLAEFCKFILGDDMLPEVEGTDKWRVRRRLIDRCDHLSE</sequence>
<protein>
    <submittedName>
        <fullName evidence="1">Uncharacterized protein</fullName>
    </submittedName>
</protein>
<accession>A0A409V7F9</accession>
<proteinExistence type="predicted"/>
<gene>
    <name evidence="1" type="ORF">AM593_01639</name>
</gene>
<dbReference type="AlphaFoldDB" id="A0A409V7F9"/>
<dbReference type="EMBL" id="KV593867">
    <property type="protein sequence ID" value="OPL21223.1"/>
    <property type="molecule type" value="Genomic_DNA"/>
</dbReference>
<organism evidence="1 2">
    <name type="scientific">Mytilus galloprovincialis</name>
    <name type="common">Mediterranean mussel</name>
    <dbReference type="NCBI Taxonomy" id="29158"/>
    <lineage>
        <taxon>Eukaryota</taxon>
        <taxon>Metazoa</taxon>
        <taxon>Spiralia</taxon>
        <taxon>Lophotrochozoa</taxon>
        <taxon>Mollusca</taxon>
        <taxon>Bivalvia</taxon>
        <taxon>Autobranchia</taxon>
        <taxon>Pteriomorphia</taxon>
        <taxon>Mytilida</taxon>
        <taxon>Mytiloidea</taxon>
        <taxon>Mytilidae</taxon>
        <taxon>Mytilinae</taxon>
        <taxon>Mytilus</taxon>
    </lineage>
</organism>
<evidence type="ECO:0000313" key="2">
    <source>
        <dbReference type="Proteomes" id="UP000266721"/>
    </source>
</evidence>
<dbReference type="Proteomes" id="UP000266721">
    <property type="component" value="Unassembled WGS sequence"/>
</dbReference>
<reference evidence="1 2" key="1">
    <citation type="journal article" date="2016" name="PLoS ONE">
        <title>A First Insight into the Genome of the Filter-Feeder Mussel Mytilus galloprovincialis.</title>
        <authorList>
            <person name="Murgarella M."/>
            <person name="Puiu D."/>
            <person name="Novoa B."/>
            <person name="Figueras A."/>
            <person name="Posada D."/>
            <person name="Canchaya C."/>
        </authorList>
    </citation>
    <scope>NUCLEOTIDE SEQUENCE [LARGE SCALE GENOMIC DNA]</scope>
    <source>
        <tissue evidence="1">Muscle</tissue>
    </source>
</reference>
<feature type="non-terminal residue" evidence="1">
    <location>
        <position position="108"/>
    </location>
</feature>
<feature type="non-terminal residue" evidence="1">
    <location>
        <position position="1"/>
    </location>
</feature>
<dbReference type="PANTHER" id="PTHR21705:SF12">
    <property type="entry name" value="FHF COMPLEX SUBUNIT HOOK-INTERACTING PROTEIN C-TERMINAL DOMAIN-CONTAINING PROTEIN"/>
    <property type="match status" value="1"/>
</dbReference>
<evidence type="ECO:0000313" key="1">
    <source>
        <dbReference type="EMBL" id="OPL21223.1"/>
    </source>
</evidence>
<name>A0A409V7F9_MYTGA</name>
<dbReference type="InterPro" id="IPR019384">
    <property type="entry name" value="FHIP"/>
</dbReference>